<dbReference type="HOGENOM" id="CLU_3016167_0_0_1"/>
<dbReference type="CTD" id="8580386"/>
<reference evidence="1 2" key="1">
    <citation type="journal article" date="2003" name="PLoS Biol.">
        <title>The genome sequence of Caenorhabditis briggsae: a platform for comparative genomics.</title>
        <authorList>
            <person name="Stein L.D."/>
            <person name="Bao Z."/>
            <person name="Blasiar D."/>
            <person name="Blumenthal T."/>
            <person name="Brent M.R."/>
            <person name="Chen N."/>
            <person name="Chinwalla A."/>
            <person name="Clarke L."/>
            <person name="Clee C."/>
            <person name="Coghlan A."/>
            <person name="Coulson A."/>
            <person name="D'Eustachio P."/>
            <person name="Fitch D.H."/>
            <person name="Fulton L.A."/>
            <person name="Fulton R.E."/>
            <person name="Griffiths-Jones S."/>
            <person name="Harris T.W."/>
            <person name="Hillier L.W."/>
            <person name="Kamath R."/>
            <person name="Kuwabara P.E."/>
            <person name="Mardis E.R."/>
            <person name="Marra M.A."/>
            <person name="Miner T.L."/>
            <person name="Minx P."/>
            <person name="Mullikin J.C."/>
            <person name="Plumb R.W."/>
            <person name="Rogers J."/>
            <person name="Schein J.E."/>
            <person name="Sohrmann M."/>
            <person name="Spieth J."/>
            <person name="Stajich J.E."/>
            <person name="Wei C."/>
            <person name="Willey D."/>
            <person name="Wilson R.K."/>
            <person name="Durbin R."/>
            <person name="Waterston R.H."/>
        </authorList>
    </citation>
    <scope>NUCLEOTIDE SEQUENCE [LARGE SCALE GENOMIC DNA]</scope>
    <source>
        <strain evidence="1 2">AF16</strain>
    </source>
</reference>
<sequence length="56" mass="6718">MDDNFEPMDDFDYRSRSTMHLQKALQMTKETVIKNNLLLGLENEIDFDFAVFTWKN</sequence>
<protein>
    <submittedName>
        <fullName evidence="1">Protein CBG18598</fullName>
    </submittedName>
</protein>
<dbReference type="InParanoid" id="A8XTN9"/>
<accession>A8XTN9</accession>
<dbReference type="AlphaFoldDB" id="A8XTN9"/>
<evidence type="ECO:0000313" key="2">
    <source>
        <dbReference type="Proteomes" id="UP000008549"/>
    </source>
</evidence>
<dbReference type="EMBL" id="HE601466">
    <property type="protein sequence ID" value="CAP36015.1"/>
    <property type="molecule type" value="Genomic_DNA"/>
</dbReference>
<reference evidence="1 2" key="2">
    <citation type="journal article" date="2011" name="PLoS Genet.">
        <title>Caenorhabditis briggsae recombinant inbred line genotypes reveal inter-strain incompatibility and the evolution of recombination.</title>
        <authorList>
            <person name="Ross J.A."/>
            <person name="Koboldt D.C."/>
            <person name="Staisch J.E."/>
            <person name="Chamberlin H.M."/>
            <person name="Gupta B.P."/>
            <person name="Miller R.D."/>
            <person name="Baird S.E."/>
            <person name="Haag E.S."/>
        </authorList>
    </citation>
    <scope>NUCLEOTIDE SEQUENCE [LARGE SCALE GENOMIC DNA]</scope>
    <source>
        <strain evidence="1 2">AF16</strain>
    </source>
</reference>
<name>A8XTN9_CAEBR</name>
<dbReference type="GeneID" id="8580386"/>
<keyword evidence="2" id="KW-1185">Reference proteome</keyword>
<evidence type="ECO:0000313" key="1">
    <source>
        <dbReference type="EMBL" id="CAP36015.1"/>
    </source>
</evidence>
<dbReference type="STRING" id="6238.A8XTN9"/>
<gene>
    <name evidence="1" type="ORF">CBG18598</name>
    <name evidence="1" type="ORF">CBG_18598</name>
</gene>
<dbReference type="KEGG" id="cbr:CBG_18598"/>
<dbReference type="Proteomes" id="UP000008549">
    <property type="component" value="Unassembled WGS sequence"/>
</dbReference>
<organism evidence="1 2">
    <name type="scientific">Caenorhabditis briggsae</name>
    <dbReference type="NCBI Taxonomy" id="6238"/>
    <lineage>
        <taxon>Eukaryota</taxon>
        <taxon>Metazoa</taxon>
        <taxon>Ecdysozoa</taxon>
        <taxon>Nematoda</taxon>
        <taxon>Chromadorea</taxon>
        <taxon>Rhabditida</taxon>
        <taxon>Rhabditina</taxon>
        <taxon>Rhabditomorpha</taxon>
        <taxon>Rhabditoidea</taxon>
        <taxon>Rhabditidae</taxon>
        <taxon>Peloderinae</taxon>
        <taxon>Caenorhabditis</taxon>
    </lineage>
</organism>
<dbReference type="RefSeq" id="XP_002638389.1">
    <property type="nucleotide sequence ID" value="XM_002638343.1"/>
</dbReference>
<proteinExistence type="predicted"/>